<gene>
    <name evidence="8 9" type="primary">LOC113520200</name>
</gene>
<accession>A0ABM3N7B0</accession>
<keyword evidence="3 5" id="KW-0863">Zinc-finger</keyword>
<evidence type="ECO:0000313" key="7">
    <source>
        <dbReference type="Proteomes" id="UP001652740"/>
    </source>
</evidence>
<evidence type="ECO:0000313" key="8">
    <source>
        <dbReference type="RefSeq" id="XP_052759464.1"/>
    </source>
</evidence>
<evidence type="ECO:0000256" key="4">
    <source>
        <dbReference type="ARBA" id="ARBA00022833"/>
    </source>
</evidence>
<dbReference type="PANTHER" id="PTHR19818">
    <property type="entry name" value="ZINC FINGER PROTEIN ZIC AND GLI"/>
    <property type="match status" value="1"/>
</dbReference>
<evidence type="ECO:0000256" key="3">
    <source>
        <dbReference type="ARBA" id="ARBA00022771"/>
    </source>
</evidence>
<keyword evidence="2" id="KW-0677">Repeat</keyword>
<dbReference type="GeneID" id="113520200"/>
<feature type="domain" description="C2H2-type" evidence="6">
    <location>
        <begin position="290"/>
        <end position="317"/>
    </location>
</feature>
<protein>
    <submittedName>
        <fullName evidence="8 9">Zinc finger protein 431-like</fullName>
    </submittedName>
</protein>
<feature type="domain" description="C2H2-type" evidence="6">
    <location>
        <begin position="233"/>
        <end position="261"/>
    </location>
</feature>
<dbReference type="InterPro" id="IPR013087">
    <property type="entry name" value="Znf_C2H2_type"/>
</dbReference>
<dbReference type="Gene3D" id="3.30.160.60">
    <property type="entry name" value="Classic Zinc Finger"/>
    <property type="match status" value="5"/>
</dbReference>
<dbReference type="RefSeq" id="XP_052759465.1">
    <property type="nucleotide sequence ID" value="XM_052903505.1"/>
</dbReference>
<organism evidence="7 8">
    <name type="scientific">Galleria mellonella</name>
    <name type="common">Greater wax moth</name>
    <dbReference type="NCBI Taxonomy" id="7137"/>
    <lineage>
        <taxon>Eukaryota</taxon>
        <taxon>Metazoa</taxon>
        <taxon>Ecdysozoa</taxon>
        <taxon>Arthropoda</taxon>
        <taxon>Hexapoda</taxon>
        <taxon>Insecta</taxon>
        <taxon>Pterygota</taxon>
        <taxon>Neoptera</taxon>
        <taxon>Endopterygota</taxon>
        <taxon>Lepidoptera</taxon>
        <taxon>Glossata</taxon>
        <taxon>Ditrysia</taxon>
        <taxon>Pyraloidea</taxon>
        <taxon>Pyralidae</taxon>
        <taxon>Galleriinae</taxon>
        <taxon>Galleria</taxon>
    </lineage>
</organism>
<evidence type="ECO:0000256" key="5">
    <source>
        <dbReference type="PROSITE-ProRule" id="PRU00042"/>
    </source>
</evidence>
<dbReference type="SMART" id="SM00355">
    <property type="entry name" value="ZnF_C2H2"/>
    <property type="match status" value="8"/>
</dbReference>
<dbReference type="InterPro" id="IPR050329">
    <property type="entry name" value="GLI_C2H2-zinc-finger"/>
</dbReference>
<dbReference type="PROSITE" id="PS00028">
    <property type="entry name" value="ZINC_FINGER_C2H2_1"/>
    <property type="match status" value="6"/>
</dbReference>
<feature type="domain" description="C2H2-type" evidence="6">
    <location>
        <begin position="346"/>
        <end position="378"/>
    </location>
</feature>
<dbReference type="Pfam" id="PF00096">
    <property type="entry name" value="zf-C2H2"/>
    <property type="match status" value="3"/>
</dbReference>
<keyword evidence="7" id="KW-1185">Reference proteome</keyword>
<evidence type="ECO:0000313" key="9">
    <source>
        <dbReference type="RefSeq" id="XP_052759465.1"/>
    </source>
</evidence>
<sequence length="392" mass="45466">MEPSVTLDTSTKSNIIPEKKQNSNANFKNGDIKIPYVKLYRLNKNDLQKIKKDQRDYSSGNKVIIEKAQPVVVLKRTKIFECKKCRCCFLRAKDYIFHKLKHATPIVSEFTPHANNGFKTRFKCEECDWRFVEKSTLEAHMVVHKPLPHICDCGIGFYLEKDLKAHIGILHRDKKRPMWKCTINYSGPKAKSDFCMKSEADDRNTVIKNNLDKINRESKFKKIKIDTVKEVSYQCSACNKTFPDKSHRDLHYNSVHLGLRLYSCKICNKAYTQISALNLHMNKHNGIKNFKCQHCNKRFLNKSGLAKHEIIHTGERPFACDYCPARFSDPSACQRHVRLHTGVKPYGCEKCDARFSDSSALRGHKKRQSCIKYSGRKKMKSKYDKSDCNKIE</sequence>
<dbReference type="Pfam" id="PF13912">
    <property type="entry name" value="zf-C2H2_6"/>
    <property type="match status" value="1"/>
</dbReference>
<reference evidence="8 9" key="1">
    <citation type="submission" date="2025-05" db="UniProtKB">
        <authorList>
            <consortium name="RefSeq"/>
        </authorList>
    </citation>
    <scope>IDENTIFICATION</scope>
    <source>
        <tissue evidence="8 9">Whole larvae</tissue>
    </source>
</reference>
<keyword evidence="4" id="KW-0862">Zinc</keyword>
<evidence type="ECO:0000256" key="2">
    <source>
        <dbReference type="ARBA" id="ARBA00022737"/>
    </source>
</evidence>
<proteinExistence type="predicted"/>
<feature type="domain" description="C2H2-type" evidence="6">
    <location>
        <begin position="262"/>
        <end position="289"/>
    </location>
</feature>
<name>A0ABM3N7B0_GALME</name>
<dbReference type="PROSITE" id="PS50157">
    <property type="entry name" value="ZINC_FINGER_C2H2_2"/>
    <property type="match status" value="6"/>
</dbReference>
<dbReference type="InterPro" id="IPR036236">
    <property type="entry name" value="Znf_C2H2_sf"/>
</dbReference>
<feature type="domain" description="C2H2-type" evidence="6">
    <location>
        <begin position="122"/>
        <end position="144"/>
    </location>
</feature>
<keyword evidence="1" id="KW-0479">Metal-binding</keyword>
<dbReference type="SUPFAM" id="SSF57667">
    <property type="entry name" value="beta-beta-alpha zinc fingers"/>
    <property type="match status" value="4"/>
</dbReference>
<dbReference type="Proteomes" id="UP001652740">
    <property type="component" value="Unplaced"/>
</dbReference>
<dbReference type="RefSeq" id="XP_052759464.1">
    <property type="nucleotide sequence ID" value="XM_052903504.1"/>
</dbReference>
<evidence type="ECO:0000256" key="1">
    <source>
        <dbReference type="ARBA" id="ARBA00022723"/>
    </source>
</evidence>
<dbReference type="PANTHER" id="PTHR19818:SF159">
    <property type="entry name" value="C2H2-TYPE DOMAIN-CONTAINING PROTEIN"/>
    <property type="match status" value="1"/>
</dbReference>
<feature type="domain" description="C2H2-type" evidence="6">
    <location>
        <begin position="318"/>
        <end position="345"/>
    </location>
</feature>
<evidence type="ECO:0000259" key="6">
    <source>
        <dbReference type="PROSITE" id="PS50157"/>
    </source>
</evidence>